<proteinExistence type="predicted"/>
<dbReference type="STRING" id="115783.SAMN02745119_02453"/>
<dbReference type="AlphaFoldDB" id="A0A1T4QM45"/>
<reference evidence="2" key="1">
    <citation type="submission" date="2017-02" db="EMBL/GenBank/DDBJ databases">
        <authorList>
            <person name="Varghese N."/>
            <person name="Submissions S."/>
        </authorList>
    </citation>
    <scope>NUCLEOTIDE SEQUENCE [LARGE SCALE GENOMIC DNA]</scope>
    <source>
        <strain evidence="2">ATCC BAA-34</strain>
    </source>
</reference>
<sequence>MIIRILQRTFIFSLLIVAIAVVAQAGPGEPLEWFHWAIGSYQSDIHSAGELLKGNTTFEINQQGDLAGNYTFEEKDTLVEGILFPCTAKSTPPRVSCVWTDKYGTGRLDIQFEEGFKLFYGSWQTDGHPEKFDWNGRR</sequence>
<protein>
    <recommendedName>
        <fullName evidence="3">Avidin family protein</fullName>
    </recommendedName>
</protein>
<dbReference type="OrthoDB" id="5624500at2"/>
<evidence type="ECO:0000313" key="2">
    <source>
        <dbReference type="Proteomes" id="UP000190102"/>
    </source>
</evidence>
<evidence type="ECO:0000313" key="1">
    <source>
        <dbReference type="EMBL" id="SKA04799.1"/>
    </source>
</evidence>
<organism evidence="1 2">
    <name type="scientific">Trichlorobacter thiogenes</name>
    <dbReference type="NCBI Taxonomy" id="115783"/>
    <lineage>
        <taxon>Bacteria</taxon>
        <taxon>Pseudomonadati</taxon>
        <taxon>Thermodesulfobacteriota</taxon>
        <taxon>Desulfuromonadia</taxon>
        <taxon>Geobacterales</taxon>
        <taxon>Geobacteraceae</taxon>
        <taxon>Trichlorobacter</taxon>
    </lineage>
</organism>
<dbReference type="EMBL" id="FUWR01000014">
    <property type="protein sequence ID" value="SKA04799.1"/>
    <property type="molecule type" value="Genomic_DNA"/>
</dbReference>
<gene>
    <name evidence="1" type="ORF">SAMN02745119_02453</name>
</gene>
<dbReference type="RefSeq" id="WP_078790716.1">
    <property type="nucleotide sequence ID" value="NZ_FUWR01000014.1"/>
</dbReference>
<name>A0A1T4QM45_9BACT</name>
<accession>A0A1T4QM45</accession>
<evidence type="ECO:0008006" key="3">
    <source>
        <dbReference type="Google" id="ProtNLM"/>
    </source>
</evidence>
<dbReference type="Proteomes" id="UP000190102">
    <property type="component" value="Unassembled WGS sequence"/>
</dbReference>
<keyword evidence="2" id="KW-1185">Reference proteome</keyword>